<dbReference type="FunFam" id="1.10.45.10:FF:000001">
    <property type="entry name" value="D-lactate dehydrogenase mitochondrial"/>
    <property type="match status" value="1"/>
</dbReference>
<dbReference type="SUPFAM" id="SSF55103">
    <property type="entry name" value="FAD-linked oxidases, C-terminal domain"/>
    <property type="match status" value="1"/>
</dbReference>
<keyword evidence="4" id="KW-0274">FAD</keyword>
<organism evidence="7 8">
    <name type="scientific">Sphaeroforma arctica JP610</name>
    <dbReference type="NCBI Taxonomy" id="667725"/>
    <lineage>
        <taxon>Eukaryota</taxon>
        <taxon>Ichthyosporea</taxon>
        <taxon>Ichthyophonida</taxon>
        <taxon>Sphaeroforma</taxon>
    </lineage>
</organism>
<evidence type="ECO:0000259" key="6">
    <source>
        <dbReference type="PROSITE" id="PS51379"/>
    </source>
</evidence>
<dbReference type="InterPro" id="IPR004113">
    <property type="entry name" value="FAD-bd_oxidored_4_C"/>
</dbReference>
<proteinExistence type="inferred from homology"/>
<feature type="domain" description="4Fe-4S ferredoxin-type" evidence="6">
    <location>
        <begin position="228"/>
        <end position="257"/>
    </location>
</feature>
<dbReference type="InterPro" id="IPR009051">
    <property type="entry name" value="Helical_ferredxn"/>
</dbReference>
<dbReference type="Pfam" id="PF13183">
    <property type="entry name" value="Fer4_8"/>
    <property type="match status" value="1"/>
</dbReference>
<dbReference type="GO" id="GO:0050660">
    <property type="term" value="F:flavin adenine dinucleotide binding"/>
    <property type="evidence" value="ECO:0007669"/>
    <property type="project" value="InterPro"/>
</dbReference>
<evidence type="ECO:0000256" key="4">
    <source>
        <dbReference type="ARBA" id="ARBA00022827"/>
    </source>
</evidence>
<dbReference type="Gene3D" id="3.30.70.2740">
    <property type="match status" value="1"/>
</dbReference>
<sequence length="657" mass="71438">GLRSVENNPVLPEWIKELPEPACALLIDSRHNDQAELNKQRETIEKEMKKFNVIRDIPFTQDARVYKMLWNIRKGMFPAVGAVRETGTTVIIEDVAVPLPKMAEVVVKLQGIFDKYNYSEALIFGHALMGNCHFVFTQRFDSQAEIDRYSAFMEDVAQLIAVDYGGSLKAEHGTGRNMTPFVELEWGKQGYNLMQQIKKIFDPNAILNPGVIINEDPNAHVTHLKVLPPAHPIVDKCIECGFCEPLCPSKNLTLTPRQRITTWREISRLRQNANSDSDVRRLRNLEAAFGYLGEKTCAATGLCAVQCPVGINTGKLIHHVRAVNAKGWHVRFARTIANNFALFRSTATLGLRVASLAQATIGVGTVAAISRGMGFISGGLIPTYGKFMPHGVSGSLPTVKAAASASAAAATGPAKVVYWPTCVSMTMGASIQNEDQRNSMNSTTNLLAKAGFDVVYPKNPGALCCGQPWGSLGFHANGNDKLSELNKALLEASENGKYPVVCDTSPCALRADPKFEGRGVVDDRIQVYDQAQFAHKFLLDRLTIKKSSEPLALHITCSTQKQGLDNAMKAVAEAISSKVVIPAEVTCCGFAGSKGFTQPELNAAALKTLNAAIEGCGTGMSNSRTCEIGLTRMSGITYDSIFHHLDRQSLPKSQSAP</sequence>
<evidence type="ECO:0000256" key="5">
    <source>
        <dbReference type="ARBA" id="ARBA00023002"/>
    </source>
</evidence>
<dbReference type="PROSITE" id="PS00198">
    <property type="entry name" value="4FE4S_FER_1"/>
    <property type="match status" value="1"/>
</dbReference>
<dbReference type="STRING" id="667725.A0A0L0FJA0"/>
<dbReference type="InterPro" id="IPR016171">
    <property type="entry name" value="Vanillyl_alc_oxidase_C-sub2"/>
</dbReference>
<dbReference type="Gene3D" id="1.10.1060.10">
    <property type="entry name" value="Alpha-helical ferredoxin"/>
    <property type="match status" value="1"/>
</dbReference>
<evidence type="ECO:0000256" key="3">
    <source>
        <dbReference type="ARBA" id="ARBA00022630"/>
    </source>
</evidence>
<dbReference type="AlphaFoldDB" id="A0A0L0FJA0"/>
<dbReference type="eggNOG" id="KOG1231">
    <property type="taxonomic scope" value="Eukaryota"/>
</dbReference>
<dbReference type="InterPro" id="IPR017900">
    <property type="entry name" value="4Fe4S_Fe_S_CS"/>
</dbReference>
<dbReference type="PANTHER" id="PTHR11748:SF111">
    <property type="entry name" value="D-LACTATE DEHYDROGENASE, MITOCHONDRIAL-RELATED"/>
    <property type="match status" value="1"/>
</dbReference>
<evidence type="ECO:0000256" key="2">
    <source>
        <dbReference type="ARBA" id="ARBA00008000"/>
    </source>
</evidence>
<dbReference type="GeneID" id="25911159"/>
<dbReference type="Pfam" id="PF02913">
    <property type="entry name" value="FAD-oxidase_C"/>
    <property type="match status" value="1"/>
</dbReference>
<dbReference type="EMBL" id="KQ242934">
    <property type="protein sequence ID" value="KNC76869.1"/>
    <property type="molecule type" value="Genomic_DNA"/>
</dbReference>
<dbReference type="InterPro" id="IPR016164">
    <property type="entry name" value="FAD-linked_Oxase-like_C"/>
</dbReference>
<dbReference type="OrthoDB" id="5332616at2759"/>
<dbReference type="GO" id="GO:0008720">
    <property type="term" value="F:D-lactate dehydrogenase (NAD+) activity"/>
    <property type="evidence" value="ECO:0007669"/>
    <property type="project" value="TreeGrafter"/>
</dbReference>
<dbReference type="InterPro" id="IPR017896">
    <property type="entry name" value="4Fe4S_Fe-S-bd"/>
</dbReference>
<comment type="similarity">
    <text evidence="2">Belongs to the FAD-binding oxidoreductase/transferase type 4 family.</text>
</comment>
<accession>A0A0L0FJA0</accession>
<dbReference type="PANTHER" id="PTHR11748">
    <property type="entry name" value="D-LACTATE DEHYDROGENASE"/>
    <property type="match status" value="1"/>
</dbReference>
<dbReference type="GO" id="GO:0004458">
    <property type="term" value="F:D-lactate dehydrogenase (cytochrome) activity"/>
    <property type="evidence" value="ECO:0007669"/>
    <property type="project" value="TreeGrafter"/>
</dbReference>
<evidence type="ECO:0000313" key="7">
    <source>
        <dbReference type="EMBL" id="KNC76869.1"/>
    </source>
</evidence>
<dbReference type="Pfam" id="PF02754">
    <property type="entry name" value="CCG"/>
    <property type="match status" value="2"/>
</dbReference>
<comment type="cofactor">
    <cofactor evidence="1">
        <name>FAD</name>
        <dbReference type="ChEBI" id="CHEBI:57692"/>
    </cofactor>
</comment>
<dbReference type="SUPFAM" id="SSF46548">
    <property type="entry name" value="alpha-helical ferredoxin"/>
    <property type="match status" value="1"/>
</dbReference>
<dbReference type="RefSeq" id="XP_014150771.1">
    <property type="nucleotide sequence ID" value="XM_014295296.1"/>
</dbReference>
<keyword evidence="8" id="KW-1185">Reference proteome</keyword>
<keyword evidence="3" id="KW-0285">Flavoprotein</keyword>
<protein>
    <recommendedName>
        <fullName evidence="6">4Fe-4S ferredoxin-type domain-containing protein</fullName>
    </recommendedName>
</protein>
<evidence type="ECO:0000256" key="1">
    <source>
        <dbReference type="ARBA" id="ARBA00001974"/>
    </source>
</evidence>
<dbReference type="PROSITE" id="PS51379">
    <property type="entry name" value="4FE4S_FER_2"/>
    <property type="match status" value="1"/>
</dbReference>
<dbReference type="Gene3D" id="1.10.45.10">
    <property type="entry name" value="Vanillyl-alcohol Oxidase, Chain A, domain 4"/>
    <property type="match status" value="1"/>
</dbReference>
<feature type="non-terminal residue" evidence="7">
    <location>
        <position position="1"/>
    </location>
</feature>
<dbReference type="GO" id="GO:1903457">
    <property type="term" value="P:lactate catabolic process"/>
    <property type="evidence" value="ECO:0007669"/>
    <property type="project" value="TreeGrafter"/>
</dbReference>
<dbReference type="InterPro" id="IPR004017">
    <property type="entry name" value="Cys_rich_dom"/>
</dbReference>
<dbReference type="GO" id="GO:0051536">
    <property type="term" value="F:iron-sulfur cluster binding"/>
    <property type="evidence" value="ECO:0007669"/>
    <property type="project" value="InterPro"/>
</dbReference>
<evidence type="ECO:0000313" key="8">
    <source>
        <dbReference type="Proteomes" id="UP000054560"/>
    </source>
</evidence>
<keyword evidence="5" id="KW-0560">Oxidoreductase</keyword>
<reference evidence="7 8" key="1">
    <citation type="submission" date="2011-02" db="EMBL/GenBank/DDBJ databases">
        <title>The Genome Sequence of Sphaeroforma arctica JP610.</title>
        <authorList>
            <consortium name="The Broad Institute Genome Sequencing Platform"/>
            <person name="Russ C."/>
            <person name="Cuomo C."/>
            <person name="Young S.K."/>
            <person name="Zeng Q."/>
            <person name="Gargeya S."/>
            <person name="Alvarado L."/>
            <person name="Berlin A."/>
            <person name="Chapman S.B."/>
            <person name="Chen Z."/>
            <person name="Freedman E."/>
            <person name="Gellesch M."/>
            <person name="Goldberg J."/>
            <person name="Griggs A."/>
            <person name="Gujja S."/>
            <person name="Heilman E."/>
            <person name="Heiman D."/>
            <person name="Howarth C."/>
            <person name="Mehta T."/>
            <person name="Neiman D."/>
            <person name="Pearson M."/>
            <person name="Roberts A."/>
            <person name="Saif S."/>
            <person name="Shea T."/>
            <person name="Shenoy N."/>
            <person name="Sisk P."/>
            <person name="Stolte C."/>
            <person name="Sykes S."/>
            <person name="White J."/>
            <person name="Yandava C."/>
            <person name="Burger G."/>
            <person name="Gray M.W."/>
            <person name="Holland P.W.H."/>
            <person name="King N."/>
            <person name="Lang F.B.F."/>
            <person name="Roger A.J."/>
            <person name="Ruiz-Trillo I."/>
            <person name="Haas B."/>
            <person name="Nusbaum C."/>
            <person name="Birren B."/>
        </authorList>
    </citation>
    <scope>NUCLEOTIDE SEQUENCE [LARGE SCALE GENOMIC DNA]</scope>
    <source>
        <strain evidence="7 8">JP610</strain>
    </source>
</reference>
<dbReference type="Proteomes" id="UP000054560">
    <property type="component" value="Unassembled WGS sequence"/>
</dbReference>
<name>A0A0L0FJA0_9EUKA</name>
<gene>
    <name evidence="7" type="ORF">SARC_10655</name>
</gene>